<proteinExistence type="predicted"/>
<name>A0A9K3JIR4_HELAN</name>
<keyword evidence="2" id="KW-1185">Reference proteome</keyword>
<dbReference type="EMBL" id="MNCJ02000318">
    <property type="protein sequence ID" value="KAF5815642.1"/>
    <property type="molecule type" value="Genomic_DNA"/>
</dbReference>
<organism evidence="1 2">
    <name type="scientific">Helianthus annuus</name>
    <name type="common">Common sunflower</name>
    <dbReference type="NCBI Taxonomy" id="4232"/>
    <lineage>
        <taxon>Eukaryota</taxon>
        <taxon>Viridiplantae</taxon>
        <taxon>Streptophyta</taxon>
        <taxon>Embryophyta</taxon>
        <taxon>Tracheophyta</taxon>
        <taxon>Spermatophyta</taxon>
        <taxon>Magnoliopsida</taxon>
        <taxon>eudicotyledons</taxon>
        <taxon>Gunneridae</taxon>
        <taxon>Pentapetalae</taxon>
        <taxon>asterids</taxon>
        <taxon>campanulids</taxon>
        <taxon>Asterales</taxon>
        <taxon>Asteraceae</taxon>
        <taxon>Asteroideae</taxon>
        <taxon>Heliantheae alliance</taxon>
        <taxon>Heliantheae</taxon>
        <taxon>Helianthus</taxon>
    </lineage>
</organism>
<evidence type="ECO:0000313" key="1">
    <source>
        <dbReference type="EMBL" id="KAF5815642.1"/>
    </source>
</evidence>
<protein>
    <submittedName>
        <fullName evidence="1">Uncharacterized protein</fullName>
    </submittedName>
</protein>
<sequence>MMSVGESYPFSRGNFYMMVMNEERDYIREFAGYKDSKVVLAPETWLDLRIKGSQLSQYFKRKSKQSPKGLFCYPAKVNGTH</sequence>
<comment type="caution">
    <text evidence="1">The sequence shown here is derived from an EMBL/GenBank/DDBJ whole genome shotgun (WGS) entry which is preliminary data.</text>
</comment>
<dbReference type="AlphaFoldDB" id="A0A9K3JIR4"/>
<reference evidence="1" key="2">
    <citation type="submission" date="2020-06" db="EMBL/GenBank/DDBJ databases">
        <title>Helianthus annuus Genome sequencing and assembly Release 2.</title>
        <authorList>
            <person name="Gouzy J."/>
            <person name="Langlade N."/>
            <person name="Munos S."/>
        </authorList>
    </citation>
    <scope>NUCLEOTIDE SEQUENCE</scope>
    <source>
        <tissue evidence="1">Leaves</tissue>
    </source>
</reference>
<reference evidence="1" key="1">
    <citation type="journal article" date="2017" name="Nature">
        <title>The sunflower genome provides insights into oil metabolism, flowering and Asterid evolution.</title>
        <authorList>
            <person name="Badouin H."/>
            <person name="Gouzy J."/>
            <person name="Grassa C.J."/>
            <person name="Murat F."/>
            <person name="Staton S.E."/>
            <person name="Cottret L."/>
            <person name="Lelandais-Briere C."/>
            <person name="Owens G.L."/>
            <person name="Carrere S."/>
            <person name="Mayjonade B."/>
            <person name="Legrand L."/>
            <person name="Gill N."/>
            <person name="Kane N.C."/>
            <person name="Bowers J.E."/>
            <person name="Hubner S."/>
            <person name="Bellec A."/>
            <person name="Berard A."/>
            <person name="Berges H."/>
            <person name="Blanchet N."/>
            <person name="Boniface M.C."/>
            <person name="Brunel D."/>
            <person name="Catrice O."/>
            <person name="Chaidir N."/>
            <person name="Claudel C."/>
            <person name="Donnadieu C."/>
            <person name="Faraut T."/>
            <person name="Fievet G."/>
            <person name="Helmstetter N."/>
            <person name="King M."/>
            <person name="Knapp S.J."/>
            <person name="Lai Z."/>
            <person name="Le Paslier M.C."/>
            <person name="Lippi Y."/>
            <person name="Lorenzon L."/>
            <person name="Mandel J.R."/>
            <person name="Marage G."/>
            <person name="Marchand G."/>
            <person name="Marquand E."/>
            <person name="Bret-Mestries E."/>
            <person name="Morien E."/>
            <person name="Nambeesan S."/>
            <person name="Nguyen T."/>
            <person name="Pegot-Espagnet P."/>
            <person name="Pouilly N."/>
            <person name="Raftis F."/>
            <person name="Sallet E."/>
            <person name="Schiex T."/>
            <person name="Thomas J."/>
            <person name="Vandecasteele C."/>
            <person name="Vares D."/>
            <person name="Vear F."/>
            <person name="Vautrin S."/>
            <person name="Crespi M."/>
            <person name="Mangin B."/>
            <person name="Burke J.M."/>
            <person name="Salse J."/>
            <person name="Munos S."/>
            <person name="Vincourt P."/>
            <person name="Rieseberg L.H."/>
            <person name="Langlade N.B."/>
        </authorList>
    </citation>
    <scope>NUCLEOTIDE SEQUENCE</scope>
    <source>
        <tissue evidence="1">Leaves</tissue>
    </source>
</reference>
<dbReference type="Proteomes" id="UP000215914">
    <property type="component" value="Unassembled WGS sequence"/>
</dbReference>
<evidence type="ECO:0000313" key="2">
    <source>
        <dbReference type="Proteomes" id="UP000215914"/>
    </source>
</evidence>
<gene>
    <name evidence="1" type="ORF">HanXRQr2_Chr03g0125291</name>
</gene>
<accession>A0A9K3JIR4</accession>
<dbReference type="Gramene" id="mRNA:HanXRQr2_Chr03g0125291">
    <property type="protein sequence ID" value="CDS:HanXRQr2_Chr03g0125291.1"/>
    <property type="gene ID" value="HanXRQr2_Chr03g0125291"/>
</dbReference>